<protein>
    <submittedName>
        <fullName evidence="2">Acyl-protein synthetase</fullName>
    </submittedName>
</protein>
<dbReference type="RefSeq" id="WP_377121469.1">
    <property type="nucleotide sequence ID" value="NZ_JBHRSD010000010.1"/>
</dbReference>
<accession>A0ABV7CGX2</accession>
<sequence length="364" mass="40907">MSFDEINKALLEWPLYEWSHEKKQAHFIPVLNKLTQNHVERCVEYRRLLTVTANLSCLEAHALDEVFPLPVRLFKLQRLKSVADSNVVKTMMSSGTSGSTPAKIYLDKTTSHLQTKILAKIMSSLLGKARLPMLIVDCPATVKNRHQFSARTAGILGFSMYGRDLTYALNDDMSVNWEALNSFCDKYHDEPCIVFGFTYIVWLHFIQALQAVKPLSCQLPKAILLHGGGWKKLQQQAVSKAEFKAVIADVLGTPHVHNYYGMVEQTGSIFLECDEGHFHCSVWSDVLVRDPVTLKVCPNGETGVLQLFSLIPQSYPGHAILTEDIGKIIGEDTCPCGRKGKYFSVDGRLKKAEIRGCSDTFRRE</sequence>
<proteinExistence type="predicted"/>
<dbReference type="InterPro" id="IPR007534">
    <property type="entry name" value="LuxE"/>
</dbReference>
<gene>
    <name evidence="2" type="ORF">ACFOEE_04825</name>
</gene>
<dbReference type="Pfam" id="PF04443">
    <property type="entry name" value="LuxE"/>
    <property type="match status" value="1"/>
</dbReference>
<evidence type="ECO:0000313" key="3">
    <source>
        <dbReference type="Proteomes" id="UP001595453"/>
    </source>
</evidence>
<reference evidence="3" key="1">
    <citation type="journal article" date="2019" name="Int. J. Syst. Evol. Microbiol.">
        <title>The Global Catalogue of Microorganisms (GCM) 10K type strain sequencing project: providing services to taxonomists for standard genome sequencing and annotation.</title>
        <authorList>
            <consortium name="The Broad Institute Genomics Platform"/>
            <consortium name="The Broad Institute Genome Sequencing Center for Infectious Disease"/>
            <person name="Wu L."/>
            <person name="Ma J."/>
        </authorList>
    </citation>
    <scope>NUCLEOTIDE SEQUENCE [LARGE SCALE GENOMIC DNA]</scope>
    <source>
        <strain evidence="3">KCTC 42730</strain>
    </source>
</reference>
<name>A0ABV7CGX2_9GAMM</name>
<dbReference type="EMBL" id="JBHRSD010000010">
    <property type="protein sequence ID" value="MFC3031834.1"/>
    <property type="molecule type" value="Genomic_DNA"/>
</dbReference>
<dbReference type="Gene3D" id="3.40.50.12780">
    <property type="entry name" value="N-terminal domain of ligase-like"/>
    <property type="match status" value="1"/>
</dbReference>
<dbReference type="Proteomes" id="UP001595453">
    <property type="component" value="Unassembled WGS sequence"/>
</dbReference>
<organism evidence="2 3">
    <name type="scientific">Pseudoalteromonas fenneropenaei</name>
    <dbReference type="NCBI Taxonomy" id="1737459"/>
    <lineage>
        <taxon>Bacteria</taxon>
        <taxon>Pseudomonadati</taxon>
        <taxon>Pseudomonadota</taxon>
        <taxon>Gammaproteobacteria</taxon>
        <taxon>Alteromonadales</taxon>
        <taxon>Pseudoalteromonadaceae</taxon>
        <taxon>Pseudoalteromonas</taxon>
    </lineage>
</organism>
<feature type="domain" description="Acyl-protein synthetase LuxE" evidence="1">
    <location>
        <begin position="4"/>
        <end position="361"/>
    </location>
</feature>
<dbReference type="InterPro" id="IPR042099">
    <property type="entry name" value="ANL_N_sf"/>
</dbReference>
<keyword evidence="3" id="KW-1185">Reference proteome</keyword>
<evidence type="ECO:0000313" key="2">
    <source>
        <dbReference type="EMBL" id="MFC3031834.1"/>
    </source>
</evidence>
<evidence type="ECO:0000259" key="1">
    <source>
        <dbReference type="Pfam" id="PF04443"/>
    </source>
</evidence>
<comment type="caution">
    <text evidence="2">The sequence shown here is derived from an EMBL/GenBank/DDBJ whole genome shotgun (WGS) entry which is preliminary data.</text>
</comment>